<dbReference type="EMBL" id="CAJOBH010227093">
    <property type="protein sequence ID" value="CAF5055511.1"/>
    <property type="molecule type" value="Genomic_DNA"/>
</dbReference>
<accession>A0A8S3E1H2</accession>
<name>A0A8S3E1H2_9BILA</name>
<dbReference type="Proteomes" id="UP000681967">
    <property type="component" value="Unassembled WGS sequence"/>
</dbReference>
<organism evidence="1 2">
    <name type="scientific">Rotaria magnacalcarata</name>
    <dbReference type="NCBI Taxonomy" id="392030"/>
    <lineage>
        <taxon>Eukaryota</taxon>
        <taxon>Metazoa</taxon>
        <taxon>Spiralia</taxon>
        <taxon>Gnathifera</taxon>
        <taxon>Rotifera</taxon>
        <taxon>Eurotatoria</taxon>
        <taxon>Bdelloidea</taxon>
        <taxon>Philodinida</taxon>
        <taxon>Philodinidae</taxon>
        <taxon>Rotaria</taxon>
    </lineage>
</organism>
<protein>
    <submittedName>
        <fullName evidence="1">Uncharacterized protein</fullName>
    </submittedName>
</protein>
<evidence type="ECO:0000313" key="2">
    <source>
        <dbReference type="Proteomes" id="UP000681967"/>
    </source>
</evidence>
<evidence type="ECO:0000313" key="1">
    <source>
        <dbReference type="EMBL" id="CAF5055511.1"/>
    </source>
</evidence>
<comment type="caution">
    <text evidence="1">The sequence shown here is derived from an EMBL/GenBank/DDBJ whole genome shotgun (WGS) entry which is preliminary data.</text>
</comment>
<dbReference type="AlphaFoldDB" id="A0A8S3E1H2"/>
<proteinExistence type="predicted"/>
<reference evidence="1" key="1">
    <citation type="submission" date="2021-02" db="EMBL/GenBank/DDBJ databases">
        <authorList>
            <person name="Nowell W R."/>
        </authorList>
    </citation>
    <scope>NUCLEOTIDE SEQUENCE</scope>
</reference>
<gene>
    <name evidence="1" type="ORF">BYL167_LOCUS58620</name>
</gene>
<sequence length="169" mass="19293">MNQTTEHCVLHVVKRKENNEKNKLAKRFCVESENIITQSNIVASQPDHSTVNNTSPSDVQFIHNNSISSKTLTNNTHSSKNNSELKLGSPSINDRIEKCSNKPSYSQKFPWLLYQTNVGEFSSLCRNYWKSGIPLFREMKQKAKGVFSSVPFSNWKNALGDNGRLMRHF</sequence>